<evidence type="ECO:0000256" key="7">
    <source>
        <dbReference type="ARBA" id="ARBA00022777"/>
    </source>
</evidence>
<keyword evidence="6" id="KW-0547">Nucleotide-binding</keyword>
<feature type="domain" description="7,8-dihydro-6-hydroxymethylpterin-pyrophosphokinase" evidence="13">
    <location>
        <begin position="88"/>
        <end position="99"/>
    </location>
</feature>
<dbReference type="NCBIfam" id="TIGR01498">
    <property type="entry name" value="folK"/>
    <property type="match status" value="1"/>
</dbReference>
<dbReference type="GO" id="GO:0003848">
    <property type="term" value="F:2-amino-4-hydroxy-6-hydroxymethyldihydropteridine diphosphokinase activity"/>
    <property type="evidence" value="ECO:0007669"/>
    <property type="project" value="UniProtKB-EC"/>
</dbReference>
<dbReference type="PROSITE" id="PS00794">
    <property type="entry name" value="HPPK"/>
    <property type="match status" value="1"/>
</dbReference>
<evidence type="ECO:0000256" key="9">
    <source>
        <dbReference type="ARBA" id="ARBA00022909"/>
    </source>
</evidence>
<gene>
    <name evidence="14" type="ORF">DFR38_105196</name>
</gene>
<dbReference type="Pfam" id="PF01288">
    <property type="entry name" value="HPPK"/>
    <property type="match status" value="1"/>
</dbReference>
<dbReference type="InterPro" id="IPR035907">
    <property type="entry name" value="Hppk_sf"/>
</dbReference>
<evidence type="ECO:0000256" key="5">
    <source>
        <dbReference type="ARBA" id="ARBA00022679"/>
    </source>
</evidence>
<keyword evidence="5" id="KW-0808">Transferase</keyword>
<comment type="similarity">
    <text evidence="2">Belongs to the HPPK family.</text>
</comment>
<comment type="function">
    <text evidence="10">Catalyzes the transfer of pyrophosphate from adenosine triphosphate (ATP) to 6-hydroxymethyl-7,8-dihydropterin, an enzymatic step in folate biosynthesis pathway.</text>
</comment>
<keyword evidence="15" id="KW-1185">Reference proteome</keyword>
<dbReference type="EMBL" id="QJKC01000005">
    <property type="protein sequence ID" value="PXX49153.1"/>
    <property type="molecule type" value="Genomic_DNA"/>
</dbReference>
<evidence type="ECO:0000256" key="6">
    <source>
        <dbReference type="ARBA" id="ARBA00022741"/>
    </source>
</evidence>
<dbReference type="EC" id="2.7.6.3" evidence="3"/>
<keyword evidence="9" id="KW-0289">Folate biosynthesis</keyword>
<evidence type="ECO:0000256" key="2">
    <source>
        <dbReference type="ARBA" id="ARBA00005810"/>
    </source>
</evidence>
<name>A0A318JMP0_9NEIS</name>
<dbReference type="OrthoDB" id="9808041at2"/>
<comment type="pathway">
    <text evidence="1">Cofactor biosynthesis; tetrahydrofolate biosynthesis; 2-amino-4-hydroxy-6-hydroxymethyl-7,8-dihydropteridine diphosphate from 7,8-dihydroneopterin triphosphate: step 4/4.</text>
</comment>
<dbReference type="GO" id="GO:0005524">
    <property type="term" value="F:ATP binding"/>
    <property type="evidence" value="ECO:0007669"/>
    <property type="project" value="UniProtKB-KW"/>
</dbReference>
<dbReference type="CDD" id="cd00483">
    <property type="entry name" value="HPPK"/>
    <property type="match status" value="1"/>
</dbReference>
<organism evidence="14 15">
    <name type="scientific">Aquitalea magnusonii</name>
    <dbReference type="NCBI Taxonomy" id="332411"/>
    <lineage>
        <taxon>Bacteria</taxon>
        <taxon>Pseudomonadati</taxon>
        <taxon>Pseudomonadota</taxon>
        <taxon>Betaproteobacteria</taxon>
        <taxon>Neisseriales</taxon>
        <taxon>Chromobacteriaceae</taxon>
        <taxon>Aquitalea</taxon>
    </lineage>
</organism>
<dbReference type="SUPFAM" id="SSF55083">
    <property type="entry name" value="6-hydroxymethyl-7,8-dihydropterin pyrophosphokinase, HPPK"/>
    <property type="match status" value="1"/>
</dbReference>
<keyword evidence="8" id="KW-0067">ATP-binding</keyword>
<accession>A0A318JMP0</accession>
<evidence type="ECO:0000256" key="1">
    <source>
        <dbReference type="ARBA" id="ARBA00005051"/>
    </source>
</evidence>
<dbReference type="GO" id="GO:0016301">
    <property type="term" value="F:kinase activity"/>
    <property type="evidence" value="ECO:0007669"/>
    <property type="project" value="UniProtKB-KW"/>
</dbReference>
<evidence type="ECO:0000256" key="11">
    <source>
        <dbReference type="ARBA" id="ARBA00029766"/>
    </source>
</evidence>
<evidence type="ECO:0000256" key="10">
    <source>
        <dbReference type="ARBA" id="ARBA00029409"/>
    </source>
</evidence>
<sequence>MSLAYVALGSNLEQPADQIRAALAALAALDGSQLLSHSSLYLTTPVGYLDQPDFINAVALLDTTLTPYQLLDALMRIEAGFGRERSFRNAPRVLDLDVLLYQDTVLDDPQLLLPHPRMHQRAFVMVPLAEIAPGQQVGEHGLAADIAAALDSAGVVRLESTAQPRRQA</sequence>
<evidence type="ECO:0000256" key="12">
    <source>
        <dbReference type="ARBA" id="ARBA00033413"/>
    </source>
</evidence>
<dbReference type="RefSeq" id="WP_059286565.1">
    <property type="nucleotide sequence ID" value="NZ_LNQU01000091.1"/>
</dbReference>
<dbReference type="Gene3D" id="3.30.70.560">
    <property type="entry name" value="7,8-Dihydro-6-hydroxymethylpterin-pyrophosphokinase HPPK"/>
    <property type="match status" value="1"/>
</dbReference>
<evidence type="ECO:0000313" key="14">
    <source>
        <dbReference type="EMBL" id="PXX49153.1"/>
    </source>
</evidence>
<dbReference type="InterPro" id="IPR000550">
    <property type="entry name" value="Hppk"/>
</dbReference>
<comment type="caution">
    <text evidence="14">The sequence shown here is derived from an EMBL/GenBank/DDBJ whole genome shotgun (WGS) entry which is preliminary data.</text>
</comment>
<dbReference type="AlphaFoldDB" id="A0A318JMP0"/>
<evidence type="ECO:0000256" key="3">
    <source>
        <dbReference type="ARBA" id="ARBA00013253"/>
    </source>
</evidence>
<dbReference type="UniPathway" id="UPA00077">
    <property type="reaction ID" value="UER00155"/>
</dbReference>
<dbReference type="GO" id="GO:0046654">
    <property type="term" value="P:tetrahydrofolate biosynthetic process"/>
    <property type="evidence" value="ECO:0007669"/>
    <property type="project" value="UniProtKB-UniPathway"/>
</dbReference>
<evidence type="ECO:0000256" key="8">
    <source>
        <dbReference type="ARBA" id="ARBA00022840"/>
    </source>
</evidence>
<reference evidence="14 15" key="1">
    <citation type="submission" date="2018-05" db="EMBL/GenBank/DDBJ databases">
        <title>Genomic Encyclopedia of Type Strains, Phase IV (KMG-IV): sequencing the most valuable type-strain genomes for metagenomic binning, comparative biology and taxonomic classification.</title>
        <authorList>
            <person name="Goeker M."/>
        </authorList>
    </citation>
    <scope>NUCLEOTIDE SEQUENCE [LARGE SCALE GENOMIC DNA]</scope>
    <source>
        <strain evidence="14 15">DSM 25134</strain>
    </source>
</reference>
<evidence type="ECO:0000256" key="4">
    <source>
        <dbReference type="ARBA" id="ARBA00016218"/>
    </source>
</evidence>
<dbReference type="PANTHER" id="PTHR43071:SF1">
    <property type="entry name" value="2-AMINO-4-HYDROXY-6-HYDROXYMETHYLDIHYDROPTERIDINE PYROPHOSPHOKINASE"/>
    <property type="match status" value="1"/>
</dbReference>
<proteinExistence type="inferred from homology"/>
<dbReference type="GO" id="GO:0046656">
    <property type="term" value="P:folic acid biosynthetic process"/>
    <property type="evidence" value="ECO:0007669"/>
    <property type="project" value="UniProtKB-KW"/>
</dbReference>
<dbReference type="PANTHER" id="PTHR43071">
    <property type="entry name" value="2-AMINO-4-HYDROXY-6-HYDROXYMETHYLDIHYDROPTERIDINE PYROPHOSPHOKINASE"/>
    <property type="match status" value="1"/>
</dbReference>
<keyword evidence="7 14" id="KW-0418">Kinase</keyword>
<protein>
    <recommendedName>
        <fullName evidence="4">2-amino-4-hydroxy-6-hydroxymethyldihydropteridine pyrophosphokinase</fullName>
        <ecNumber evidence="3">2.7.6.3</ecNumber>
    </recommendedName>
    <alternativeName>
        <fullName evidence="11">6-hydroxymethyl-7,8-dihydropterin pyrophosphokinase</fullName>
    </alternativeName>
    <alternativeName>
        <fullName evidence="12">7,8-dihydro-6-hydroxymethylpterin-pyrophosphokinase</fullName>
    </alternativeName>
</protein>
<evidence type="ECO:0000313" key="15">
    <source>
        <dbReference type="Proteomes" id="UP000248395"/>
    </source>
</evidence>
<dbReference type="Proteomes" id="UP000248395">
    <property type="component" value="Unassembled WGS sequence"/>
</dbReference>
<evidence type="ECO:0000259" key="13">
    <source>
        <dbReference type="PROSITE" id="PS00794"/>
    </source>
</evidence>